<dbReference type="InterPro" id="IPR002934">
    <property type="entry name" value="Polymerase_NTP_transf_dom"/>
</dbReference>
<dbReference type="InterPro" id="IPR010043">
    <property type="entry name" value="UTase/UR"/>
</dbReference>
<feature type="non-terminal residue" evidence="3">
    <location>
        <position position="1"/>
    </location>
</feature>
<keyword evidence="1" id="KW-0378">Hydrolase</keyword>
<protein>
    <recommendedName>
        <fullName evidence="2">Polymerase nucleotidyl transferase domain-containing protein</fullName>
    </recommendedName>
</protein>
<sequence>NHHPVTSLVLARAEYMDLLLNRLWQHFGFKDIYNISLVAVGGYGRGELHPLSDIDILILSNNKLPTALEAKISEFITLLWDLKLEVG</sequence>
<evidence type="ECO:0000259" key="2">
    <source>
        <dbReference type="Pfam" id="PF01909"/>
    </source>
</evidence>
<dbReference type="AlphaFoldDB" id="A0A7Y0XB97"/>
<dbReference type="GO" id="GO:0016787">
    <property type="term" value="F:hydrolase activity"/>
    <property type="evidence" value="ECO:0007669"/>
    <property type="project" value="UniProtKB-KW"/>
</dbReference>
<dbReference type="Proteomes" id="UP000518904">
    <property type="component" value="Unassembled WGS sequence"/>
</dbReference>
<feature type="domain" description="Polymerase nucleotidyl transferase" evidence="2">
    <location>
        <begin position="22"/>
        <end position="73"/>
    </location>
</feature>
<evidence type="ECO:0000313" key="4">
    <source>
        <dbReference type="Proteomes" id="UP000518904"/>
    </source>
</evidence>
<feature type="non-terminal residue" evidence="3">
    <location>
        <position position="87"/>
    </location>
</feature>
<dbReference type="PANTHER" id="PTHR47320">
    <property type="entry name" value="BIFUNCTIONAL URIDYLYLTRANSFERASE/URIDYLYL-REMOVING ENZYME"/>
    <property type="match status" value="1"/>
</dbReference>
<organism evidence="3 4">
    <name type="scientific">Vibrio parahaemolyticus</name>
    <dbReference type="NCBI Taxonomy" id="670"/>
    <lineage>
        <taxon>Bacteria</taxon>
        <taxon>Pseudomonadati</taxon>
        <taxon>Pseudomonadota</taxon>
        <taxon>Gammaproteobacteria</taxon>
        <taxon>Vibrionales</taxon>
        <taxon>Vibrionaceae</taxon>
        <taxon>Vibrio</taxon>
    </lineage>
</organism>
<dbReference type="InterPro" id="IPR043519">
    <property type="entry name" value="NT_sf"/>
</dbReference>
<accession>A0A7Y0XB97</accession>
<dbReference type="PANTHER" id="PTHR47320:SF1">
    <property type="entry name" value="BIFUNCTIONAL URIDYLYLTRANSFERASE_URIDYLYL-REMOVING ENZYME"/>
    <property type="match status" value="1"/>
</dbReference>
<proteinExistence type="predicted"/>
<dbReference type="EMBL" id="JABCLB010000793">
    <property type="protein sequence ID" value="NMU82551.1"/>
    <property type="molecule type" value="Genomic_DNA"/>
</dbReference>
<dbReference type="Pfam" id="PF01909">
    <property type="entry name" value="NTP_transf_2"/>
    <property type="match status" value="1"/>
</dbReference>
<gene>
    <name evidence="3" type="ORF">HKB16_06605</name>
</gene>
<reference evidence="3 4" key="1">
    <citation type="submission" date="2020-04" db="EMBL/GenBank/DDBJ databases">
        <title>Whole-genome sequencing of Vibrio spp. from China reveals different genetic environments of blaCTX-M-14 among diverse lineages.</title>
        <authorList>
            <person name="Zheng Z."/>
            <person name="Ye L."/>
            <person name="Chen S."/>
        </authorList>
    </citation>
    <scope>NUCLEOTIDE SEQUENCE [LARGE SCALE GENOMIC DNA]</scope>
    <source>
        <strain evidence="3 4">Vb0551</strain>
    </source>
</reference>
<evidence type="ECO:0000256" key="1">
    <source>
        <dbReference type="ARBA" id="ARBA00022801"/>
    </source>
</evidence>
<dbReference type="SUPFAM" id="SSF81301">
    <property type="entry name" value="Nucleotidyltransferase"/>
    <property type="match status" value="1"/>
</dbReference>
<dbReference type="GO" id="GO:0008773">
    <property type="term" value="F:[protein-PII] uridylyltransferase activity"/>
    <property type="evidence" value="ECO:0007669"/>
    <property type="project" value="InterPro"/>
</dbReference>
<name>A0A7Y0XB97_VIBPH</name>
<comment type="caution">
    <text evidence="3">The sequence shown here is derived from an EMBL/GenBank/DDBJ whole genome shotgun (WGS) entry which is preliminary data.</text>
</comment>
<evidence type="ECO:0000313" key="3">
    <source>
        <dbReference type="EMBL" id="NMU82551.1"/>
    </source>
</evidence>